<accession>A0A3M7T147</accession>
<name>A0A3M7T147_BRAPC</name>
<dbReference type="InterPro" id="IPR006652">
    <property type="entry name" value="Kelch_1"/>
</dbReference>
<dbReference type="EMBL" id="REGN01000488">
    <property type="protein sequence ID" value="RNA41540.1"/>
    <property type="molecule type" value="Genomic_DNA"/>
</dbReference>
<dbReference type="Proteomes" id="UP000276133">
    <property type="component" value="Unassembled WGS sequence"/>
</dbReference>
<dbReference type="AlphaFoldDB" id="A0A3M7T147"/>
<dbReference type="SUPFAM" id="SSF54695">
    <property type="entry name" value="POZ domain"/>
    <property type="match status" value="1"/>
</dbReference>
<evidence type="ECO:0000313" key="4">
    <source>
        <dbReference type="EMBL" id="RNA41540.1"/>
    </source>
</evidence>
<keyword evidence="2" id="KW-0677">Repeat</keyword>
<feature type="domain" description="BTB" evidence="3">
    <location>
        <begin position="29"/>
        <end position="96"/>
    </location>
</feature>
<dbReference type="InterPro" id="IPR000210">
    <property type="entry name" value="BTB/POZ_dom"/>
</dbReference>
<dbReference type="Gene3D" id="1.25.40.420">
    <property type="match status" value="1"/>
</dbReference>
<dbReference type="Gene3D" id="2.120.10.80">
    <property type="entry name" value="Kelch-type beta propeller"/>
    <property type="match status" value="1"/>
</dbReference>
<reference evidence="4 5" key="1">
    <citation type="journal article" date="2018" name="Sci. Rep.">
        <title>Genomic signatures of local adaptation to the degree of environmental predictability in rotifers.</title>
        <authorList>
            <person name="Franch-Gras L."/>
            <person name="Hahn C."/>
            <person name="Garcia-Roger E.M."/>
            <person name="Carmona M.J."/>
            <person name="Serra M."/>
            <person name="Gomez A."/>
        </authorList>
    </citation>
    <scope>NUCLEOTIDE SEQUENCE [LARGE SCALE GENOMIC DNA]</scope>
    <source>
        <strain evidence="4">HYR1</strain>
    </source>
</reference>
<sequence>MTHIRKSSDFRAYLLTKLDEQRFQQPPSTDLQLRVNAKLYNVHKCLLIATSDFFDAMLHSGMQESRQDIIELKGISSEGIEQTLNFIYTGQLSLNENNIDCILGAVCQLQLKFALNFDKLNLYPETRVFEVCIEWIEKKKLKNINLYNLLKNVRFLTINAEDFIKNVSRHTIFGTSGQLKELIIEAYEFFSLPKYQYTCVSPRSKIRNTPVMVCVNECMYALNGREECWQYLCQSQATSKTLSQKFAVVNNFLYACGGYSEKERETCNKCYRFDPKSAQWSPIASMKEKRQFFTLTTTHDTIIAVGGVYGSIGNFYATFPIHSPFELYSIEDDTWTQADIKSSLLPILKWPGACVFTQGMKKKIFIVGGKLTEKNSLCQQSYLVDLESGNVELCEAPITCRFNPSVFYSDEKIILFAGDDEKFRLAPCIELFDLESRQWSEIATIPISLSYQCISTARVVNSKIEYLIEEHDGPQSEFYELTSSSFDFESRKFDPLVQLPIPGTLASKWCYLTFPIEYLDKYHDNKNYEN</sequence>
<dbReference type="Gene3D" id="3.30.710.10">
    <property type="entry name" value="Potassium Channel Kv1.1, Chain A"/>
    <property type="match status" value="1"/>
</dbReference>
<evidence type="ECO:0000256" key="1">
    <source>
        <dbReference type="ARBA" id="ARBA00022441"/>
    </source>
</evidence>
<dbReference type="PANTHER" id="PTHR45632">
    <property type="entry name" value="LD33804P"/>
    <property type="match status" value="1"/>
</dbReference>
<keyword evidence="5" id="KW-1185">Reference proteome</keyword>
<dbReference type="SMART" id="SM00612">
    <property type="entry name" value="Kelch"/>
    <property type="match status" value="1"/>
</dbReference>
<dbReference type="InterPro" id="IPR015915">
    <property type="entry name" value="Kelch-typ_b-propeller"/>
</dbReference>
<evidence type="ECO:0000256" key="2">
    <source>
        <dbReference type="ARBA" id="ARBA00022737"/>
    </source>
</evidence>
<dbReference type="PROSITE" id="PS50097">
    <property type="entry name" value="BTB"/>
    <property type="match status" value="1"/>
</dbReference>
<dbReference type="CDD" id="cd18186">
    <property type="entry name" value="BTB_POZ_ZBTB_KLHL-like"/>
    <property type="match status" value="1"/>
</dbReference>
<dbReference type="SUPFAM" id="SSF117281">
    <property type="entry name" value="Kelch motif"/>
    <property type="match status" value="1"/>
</dbReference>
<comment type="caution">
    <text evidence="4">The sequence shown here is derived from an EMBL/GenBank/DDBJ whole genome shotgun (WGS) entry which is preliminary data.</text>
</comment>
<dbReference type="PANTHER" id="PTHR45632:SF3">
    <property type="entry name" value="KELCH-LIKE PROTEIN 32"/>
    <property type="match status" value="1"/>
</dbReference>
<protein>
    <submittedName>
        <fullName evidence="4">BTB POZ domain</fullName>
    </submittedName>
</protein>
<proteinExistence type="predicted"/>
<organism evidence="4 5">
    <name type="scientific">Brachionus plicatilis</name>
    <name type="common">Marine rotifer</name>
    <name type="synonym">Brachionus muelleri</name>
    <dbReference type="NCBI Taxonomy" id="10195"/>
    <lineage>
        <taxon>Eukaryota</taxon>
        <taxon>Metazoa</taxon>
        <taxon>Spiralia</taxon>
        <taxon>Gnathifera</taxon>
        <taxon>Rotifera</taxon>
        <taxon>Eurotatoria</taxon>
        <taxon>Monogononta</taxon>
        <taxon>Pseudotrocha</taxon>
        <taxon>Ploima</taxon>
        <taxon>Brachionidae</taxon>
        <taxon>Brachionus</taxon>
    </lineage>
</organism>
<dbReference type="OrthoDB" id="1925334at2759"/>
<dbReference type="Pfam" id="PF00651">
    <property type="entry name" value="BTB"/>
    <property type="match status" value="1"/>
</dbReference>
<dbReference type="STRING" id="10195.A0A3M7T147"/>
<evidence type="ECO:0000259" key="3">
    <source>
        <dbReference type="PROSITE" id="PS50097"/>
    </source>
</evidence>
<evidence type="ECO:0000313" key="5">
    <source>
        <dbReference type="Proteomes" id="UP000276133"/>
    </source>
</evidence>
<dbReference type="SMART" id="SM00225">
    <property type="entry name" value="BTB"/>
    <property type="match status" value="1"/>
</dbReference>
<dbReference type="InterPro" id="IPR011333">
    <property type="entry name" value="SKP1/BTB/POZ_sf"/>
</dbReference>
<keyword evidence="1" id="KW-0880">Kelch repeat</keyword>
<dbReference type="Pfam" id="PF01344">
    <property type="entry name" value="Kelch_1"/>
    <property type="match status" value="1"/>
</dbReference>
<gene>
    <name evidence="4" type="ORF">BpHYR1_040585</name>
</gene>